<dbReference type="Gene3D" id="3.40.1090.10">
    <property type="entry name" value="Cytosolic phospholipase A2 catalytic domain"/>
    <property type="match status" value="1"/>
</dbReference>
<organism evidence="7 8">
    <name type="scientific">Extremus antarcticus</name>
    <dbReference type="NCBI Taxonomy" id="702011"/>
    <lineage>
        <taxon>Eukaryota</taxon>
        <taxon>Fungi</taxon>
        <taxon>Dikarya</taxon>
        <taxon>Ascomycota</taxon>
        <taxon>Pezizomycotina</taxon>
        <taxon>Dothideomycetes</taxon>
        <taxon>Dothideomycetidae</taxon>
        <taxon>Mycosphaerellales</taxon>
        <taxon>Extremaceae</taxon>
        <taxon>Extremus</taxon>
    </lineage>
</organism>
<dbReference type="InterPro" id="IPR016035">
    <property type="entry name" value="Acyl_Trfase/lysoPLipase"/>
</dbReference>
<dbReference type="Proteomes" id="UP001271007">
    <property type="component" value="Unassembled WGS sequence"/>
</dbReference>
<evidence type="ECO:0000256" key="5">
    <source>
        <dbReference type="SAM" id="SignalP"/>
    </source>
</evidence>
<dbReference type="GO" id="GO:0046486">
    <property type="term" value="P:glycerolipid metabolic process"/>
    <property type="evidence" value="ECO:0007669"/>
    <property type="project" value="UniProtKB-ARBA"/>
</dbReference>
<feature type="active site" description="Proton acceptor" evidence="4">
    <location>
        <position position="177"/>
    </location>
</feature>
<evidence type="ECO:0000256" key="3">
    <source>
        <dbReference type="ARBA" id="ARBA00023098"/>
    </source>
</evidence>
<feature type="short sequence motif" description="GXSXG" evidence="4">
    <location>
        <begin position="19"/>
        <end position="23"/>
    </location>
</feature>
<evidence type="ECO:0000256" key="4">
    <source>
        <dbReference type="PROSITE-ProRule" id="PRU01161"/>
    </source>
</evidence>
<keyword evidence="3 4" id="KW-0443">Lipid metabolism</keyword>
<comment type="caution">
    <text evidence="4">Lacks conserved residue(s) required for the propagation of feature annotation.</text>
</comment>
<dbReference type="Pfam" id="PF01734">
    <property type="entry name" value="Patatin"/>
    <property type="match status" value="1"/>
</dbReference>
<dbReference type="PANTHER" id="PTHR24185">
    <property type="entry name" value="CALCIUM-INDEPENDENT PHOSPHOLIPASE A2-GAMMA"/>
    <property type="match status" value="1"/>
</dbReference>
<accession>A0AAJ0D9D7</accession>
<keyword evidence="8" id="KW-1185">Reference proteome</keyword>
<sequence>MAFLKLSVSLIDMFDLVCGSSAGGHVTLGIFLMGWSSEEGILKFQQLAQSTFHQPESRFPMLRSAQRLAWSYLRDGQYSSSEIERAFRTDSGEDISMFNPLSNDTKVAVTATTAKNPRACLLTNYNRGFRSDDNGYDIVRAQKSKHDISVRQAASCTSAAPWYFKPYFIDHLGTFQDGGMQHNNPSEITLWELKRLFPEKPSPDFVLSLGTGCTESIPSNFSSSSYSPVKDRFVSRIYKTFVKSIDGEKIWQKFYNSLPDASKHRYHRVNLKIKGPEPAIDDVTALQELQDQAFLHSRKPDVIQPILDSIYATMFYFEFDEPPFYNGASFSCIGHIFCRIALPVASRKLLYRQLQASSSYFLIAGKPVPCVDKISSGIPLFKRKVTFELDGLDQQVAITLRGITSQPHTISGLPRSANTLIEMQGLEAAFGSTDHALGKPLPQVPAKRKFQG</sequence>
<evidence type="ECO:0000259" key="6">
    <source>
        <dbReference type="PROSITE" id="PS51635"/>
    </source>
</evidence>
<dbReference type="GO" id="GO:0047499">
    <property type="term" value="F:calcium-independent phospholipase A2 activity"/>
    <property type="evidence" value="ECO:0007669"/>
    <property type="project" value="TreeGrafter"/>
</dbReference>
<proteinExistence type="predicted"/>
<feature type="active site" description="Nucleophile" evidence="4">
    <location>
        <position position="21"/>
    </location>
</feature>
<name>A0AAJ0D9D7_9PEZI</name>
<feature type="chain" id="PRO_5042587627" description="PNPLA domain-containing protein" evidence="5">
    <location>
        <begin position="20"/>
        <end position="452"/>
    </location>
</feature>
<keyword evidence="2 4" id="KW-0442">Lipid degradation</keyword>
<protein>
    <recommendedName>
        <fullName evidence="6">PNPLA domain-containing protein</fullName>
    </recommendedName>
</protein>
<evidence type="ECO:0000256" key="1">
    <source>
        <dbReference type="ARBA" id="ARBA00022801"/>
    </source>
</evidence>
<dbReference type="EMBL" id="JAWDJX010000161">
    <property type="protein sequence ID" value="KAK3045728.1"/>
    <property type="molecule type" value="Genomic_DNA"/>
</dbReference>
<evidence type="ECO:0000256" key="2">
    <source>
        <dbReference type="ARBA" id="ARBA00022963"/>
    </source>
</evidence>
<dbReference type="GO" id="GO:0016020">
    <property type="term" value="C:membrane"/>
    <property type="evidence" value="ECO:0007669"/>
    <property type="project" value="TreeGrafter"/>
</dbReference>
<feature type="domain" description="PNPLA" evidence="6">
    <location>
        <begin position="1"/>
        <end position="190"/>
    </location>
</feature>
<gene>
    <name evidence="7" type="ORF">LTR09_012724</name>
</gene>
<comment type="caution">
    <text evidence="7">The sequence shown here is derived from an EMBL/GenBank/DDBJ whole genome shotgun (WGS) entry which is preliminary data.</text>
</comment>
<dbReference type="AlphaFoldDB" id="A0AAJ0D9D7"/>
<feature type="signal peptide" evidence="5">
    <location>
        <begin position="1"/>
        <end position="19"/>
    </location>
</feature>
<dbReference type="GO" id="GO:0016042">
    <property type="term" value="P:lipid catabolic process"/>
    <property type="evidence" value="ECO:0007669"/>
    <property type="project" value="UniProtKB-UniRule"/>
</dbReference>
<evidence type="ECO:0000313" key="7">
    <source>
        <dbReference type="EMBL" id="KAK3045728.1"/>
    </source>
</evidence>
<feature type="short sequence motif" description="DGA/G" evidence="4">
    <location>
        <begin position="177"/>
        <end position="179"/>
    </location>
</feature>
<keyword evidence="1 4" id="KW-0378">Hydrolase</keyword>
<dbReference type="InterPro" id="IPR002641">
    <property type="entry name" value="PNPLA_dom"/>
</dbReference>
<dbReference type="GO" id="GO:0019369">
    <property type="term" value="P:arachidonate metabolic process"/>
    <property type="evidence" value="ECO:0007669"/>
    <property type="project" value="TreeGrafter"/>
</dbReference>
<dbReference type="CDD" id="cd07199">
    <property type="entry name" value="Pat17_PNPLA8_PNPLA9_like"/>
    <property type="match status" value="1"/>
</dbReference>
<dbReference type="PROSITE" id="PS51635">
    <property type="entry name" value="PNPLA"/>
    <property type="match status" value="1"/>
</dbReference>
<evidence type="ECO:0000313" key="8">
    <source>
        <dbReference type="Proteomes" id="UP001271007"/>
    </source>
</evidence>
<dbReference type="PANTHER" id="PTHR24185:SF1">
    <property type="entry name" value="CALCIUM-INDEPENDENT PHOSPHOLIPASE A2-GAMMA"/>
    <property type="match status" value="1"/>
</dbReference>
<reference evidence="7" key="1">
    <citation type="submission" date="2023-04" db="EMBL/GenBank/DDBJ databases">
        <title>Black Yeasts Isolated from many extreme environments.</title>
        <authorList>
            <person name="Coleine C."/>
            <person name="Stajich J.E."/>
            <person name="Selbmann L."/>
        </authorList>
    </citation>
    <scope>NUCLEOTIDE SEQUENCE</scope>
    <source>
        <strain evidence="7">CCFEE 5312</strain>
    </source>
</reference>
<dbReference type="SUPFAM" id="SSF52151">
    <property type="entry name" value="FabD/lysophospholipase-like"/>
    <property type="match status" value="1"/>
</dbReference>
<keyword evidence="5" id="KW-0732">Signal</keyword>